<dbReference type="Proteomes" id="UP000245379">
    <property type="component" value="Unassembled WGS sequence"/>
</dbReference>
<dbReference type="PROSITE" id="PS51819">
    <property type="entry name" value="VOC"/>
    <property type="match status" value="1"/>
</dbReference>
<dbReference type="OrthoDB" id="4762357at2"/>
<dbReference type="Gene3D" id="3.10.180.10">
    <property type="entry name" value="2,3-Dihydroxybiphenyl 1,2-Dioxygenase, domain 1"/>
    <property type="match status" value="1"/>
</dbReference>
<dbReference type="RefSeq" id="WP_109926156.1">
    <property type="nucleotide sequence ID" value="NZ_QGNZ01000003.1"/>
</dbReference>
<accession>A0A317EP00</accession>
<dbReference type="InterPro" id="IPR029068">
    <property type="entry name" value="Glyas_Bleomycin-R_OHBP_Dase"/>
</dbReference>
<dbReference type="EMBL" id="QGNZ01000003">
    <property type="protein sequence ID" value="PWS26808.1"/>
    <property type="molecule type" value="Genomic_DNA"/>
</dbReference>
<dbReference type="GO" id="GO:0016829">
    <property type="term" value="F:lyase activity"/>
    <property type="evidence" value="ECO:0007669"/>
    <property type="project" value="UniProtKB-KW"/>
</dbReference>
<gene>
    <name evidence="2" type="ORF">DHW03_12305</name>
</gene>
<keyword evidence="3" id="KW-1185">Reference proteome</keyword>
<dbReference type="InterPro" id="IPR004360">
    <property type="entry name" value="Glyas_Fos-R_dOase_dom"/>
</dbReference>
<name>A0A317EP00_9SPHI</name>
<protein>
    <submittedName>
        <fullName evidence="2">Lactoylglutathione lyase</fullName>
    </submittedName>
</protein>
<dbReference type="SUPFAM" id="SSF54593">
    <property type="entry name" value="Glyoxalase/Bleomycin resistance protein/Dihydroxybiphenyl dioxygenase"/>
    <property type="match status" value="1"/>
</dbReference>
<sequence length="122" mass="14108">MKLSRIILFGNNIEALKGFYQSIFNFPVVEEIEGEWLVFDAGGMEIAFHRIGEPYRNEEPFRVESNTKLVFSIDDDLVSFRKRLVEKSVKMKDVKSFDGIDFIFCDGEDVEGNIFQLSQKKA</sequence>
<keyword evidence="2" id="KW-0456">Lyase</keyword>
<comment type="caution">
    <text evidence="2">The sequence shown here is derived from an EMBL/GenBank/DDBJ whole genome shotgun (WGS) entry which is preliminary data.</text>
</comment>
<evidence type="ECO:0000313" key="2">
    <source>
        <dbReference type="EMBL" id="PWS26808.1"/>
    </source>
</evidence>
<evidence type="ECO:0000313" key="3">
    <source>
        <dbReference type="Proteomes" id="UP000245379"/>
    </source>
</evidence>
<organism evidence="2 3">
    <name type="scientific">Pedobacter yonginense</name>
    <dbReference type="NCBI Taxonomy" id="651869"/>
    <lineage>
        <taxon>Bacteria</taxon>
        <taxon>Pseudomonadati</taxon>
        <taxon>Bacteroidota</taxon>
        <taxon>Sphingobacteriia</taxon>
        <taxon>Sphingobacteriales</taxon>
        <taxon>Sphingobacteriaceae</taxon>
        <taxon>Pedobacter</taxon>
    </lineage>
</organism>
<reference evidence="2 3" key="1">
    <citation type="submission" date="2018-05" db="EMBL/GenBank/DDBJ databases">
        <title>Pedobacter paludis sp. nov., isolated from wetland soil.</title>
        <authorList>
            <person name="Zhang Y."/>
            <person name="Wang G."/>
        </authorList>
    </citation>
    <scope>NUCLEOTIDE SEQUENCE [LARGE SCALE GENOMIC DNA]</scope>
    <source>
        <strain evidence="2 3">KCTC22721</strain>
    </source>
</reference>
<evidence type="ECO:0000259" key="1">
    <source>
        <dbReference type="PROSITE" id="PS51819"/>
    </source>
</evidence>
<dbReference type="InterPro" id="IPR037523">
    <property type="entry name" value="VOC_core"/>
</dbReference>
<feature type="domain" description="VOC" evidence="1">
    <location>
        <begin position="2"/>
        <end position="120"/>
    </location>
</feature>
<dbReference type="AlphaFoldDB" id="A0A317EP00"/>
<dbReference type="Pfam" id="PF00903">
    <property type="entry name" value="Glyoxalase"/>
    <property type="match status" value="1"/>
</dbReference>
<proteinExistence type="predicted"/>